<dbReference type="InterPro" id="IPR036316">
    <property type="entry name" value="Pili_assmbl_chap_C_dom_sf"/>
</dbReference>
<dbReference type="PROSITE" id="PS00635">
    <property type="entry name" value="PILI_CHAPERONE"/>
    <property type="match status" value="1"/>
</dbReference>
<comment type="subcellular location">
    <subcellularLocation>
        <location evidence="1 8">Periplasm</location>
    </subcellularLocation>
</comment>
<keyword evidence="6 8" id="KW-0143">Chaperone</keyword>
<evidence type="ECO:0000256" key="3">
    <source>
        <dbReference type="ARBA" id="ARBA00022558"/>
    </source>
</evidence>
<dbReference type="GO" id="GO:0030288">
    <property type="term" value="C:outer membrane-bounded periplasmic space"/>
    <property type="evidence" value="ECO:0007669"/>
    <property type="project" value="InterPro"/>
</dbReference>
<dbReference type="Proteomes" id="UP000245974">
    <property type="component" value="Unassembled WGS sequence"/>
</dbReference>
<keyword evidence="3" id="KW-1029">Fimbrium biogenesis</keyword>
<keyword evidence="7" id="KW-0393">Immunoglobulin domain</keyword>
<dbReference type="InterPro" id="IPR018046">
    <property type="entry name" value="Pili_assmbl_chaperone_CS"/>
</dbReference>
<keyword evidence="5" id="KW-0574">Periplasm</keyword>
<evidence type="ECO:0000259" key="10">
    <source>
        <dbReference type="Pfam" id="PF00345"/>
    </source>
</evidence>
<evidence type="ECO:0000256" key="5">
    <source>
        <dbReference type="ARBA" id="ARBA00022764"/>
    </source>
</evidence>
<dbReference type="RefSeq" id="WP_121974356.1">
    <property type="nucleotide sequence ID" value="NZ_OOGT01000090.1"/>
</dbReference>
<dbReference type="InterPro" id="IPR008962">
    <property type="entry name" value="PapD-like_sf"/>
</dbReference>
<feature type="domain" description="Pili assembly chaperone C-terminal" evidence="11">
    <location>
        <begin position="164"/>
        <end position="224"/>
    </location>
</feature>
<keyword evidence="13" id="KW-1185">Reference proteome</keyword>
<evidence type="ECO:0000259" key="11">
    <source>
        <dbReference type="Pfam" id="PF02753"/>
    </source>
</evidence>
<evidence type="ECO:0000256" key="6">
    <source>
        <dbReference type="ARBA" id="ARBA00023186"/>
    </source>
</evidence>
<dbReference type="InterPro" id="IPR050643">
    <property type="entry name" value="Periplasmic_pilus_chap"/>
</dbReference>
<dbReference type="PANTHER" id="PTHR30251:SF5">
    <property type="entry name" value="FIMBRIAL CHAPARONE PROTEIN"/>
    <property type="match status" value="1"/>
</dbReference>
<dbReference type="OrthoDB" id="9131059at2"/>
<evidence type="ECO:0000256" key="8">
    <source>
        <dbReference type="RuleBase" id="RU003918"/>
    </source>
</evidence>
<evidence type="ECO:0000313" key="13">
    <source>
        <dbReference type="Proteomes" id="UP000245974"/>
    </source>
</evidence>
<dbReference type="Gene3D" id="2.60.40.10">
    <property type="entry name" value="Immunoglobulins"/>
    <property type="match status" value="2"/>
</dbReference>
<dbReference type="InterPro" id="IPR001829">
    <property type="entry name" value="Pili_assmbl_chaperone_bac"/>
</dbReference>
<feature type="signal peptide" evidence="9">
    <location>
        <begin position="1"/>
        <end position="24"/>
    </location>
</feature>
<gene>
    <name evidence="12" type="primary">ecpD_3</name>
    <name evidence="12" type="ORF">KPC_2084</name>
</gene>
<dbReference type="SUPFAM" id="SSF49354">
    <property type="entry name" value="PapD-like"/>
    <property type="match status" value="1"/>
</dbReference>
<dbReference type="GO" id="GO:0071555">
    <property type="term" value="P:cell wall organization"/>
    <property type="evidence" value="ECO:0007669"/>
    <property type="project" value="InterPro"/>
</dbReference>
<accession>A0A2U3MZQ1</accession>
<feature type="domain" description="Pili assembly chaperone N-terminal" evidence="10">
    <location>
        <begin position="26"/>
        <end position="142"/>
    </location>
</feature>
<dbReference type="Pfam" id="PF02753">
    <property type="entry name" value="PapD_C"/>
    <property type="match status" value="1"/>
</dbReference>
<dbReference type="AlphaFoldDB" id="A0A2U3MZQ1"/>
<dbReference type="InterPro" id="IPR013783">
    <property type="entry name" value="Ig-like_fold"/>
</dbReference>
<dbReference type="PRINTS" id="PR00969">
    <property type="entry name" value="CHAPERONPILI"/>
</dbReference>
<protein>
    <submittedName>
        <fullName evidence="12">Chaperone protein EcpD</fullName>
    </submittedName>
</protein>
<feature type="chain" id="PRO_5015482531" evidence="9">
    <location>
        <begin position="25"/>
        <end position="232"/>
    </location>
</feature>
<proteinExistence type="inferred from homology"/>
<dbReference type="InterPro" id="IPR016148">
    <property type="entry name" value="Pili_assmbl_chaperone_C"/>
</dbReference>
<dbReference type="InterPro" id="IPR016147">
    <property type="entry name" value="Pili_assmbl_chaperone_N"/>
</dbReference>
<evidence type="ECO:0000256" key="9">
    <source>
        <dbReference type="SAM" id="SignalP"/>
    </source>
</evidence>
<dbReference type="PANTHER" id="PTHR30251">
    <property type="entry name" value="PILUS ASSEMBLY CHAPERONE"/>
    <property type="match status" value="1"/>
</dbReference>
<reference evidence="13" key="1">
    <citation type="submission" date="2018-03" db="EMBL/GenBank/DDBJ databases">
        <authorList>
            <person name="Blom J."/>
        </authorList>
    </citation>
    <scope>NUCLEOTIDE SEQUENCE [LARGE SCALE GENOMIC DNA]</scope>
    <source>
        <strain evidence="13">KPC-SM-21</strain>
    </source>
</reference>
<evidence type="ECO:0000256" key="1">
    <source>
        <dbReference type="ARBA" id="ARBA00004418"/>
    </source>
</evidence>
<sequence>MKLGKKLLALSTLYAFMLCSSANAAIQAQATRVIYNSENSAATLSLKNNSDKPYMVQTWLSATKDAQGKQKIPMVVIPPLLKIESDKESILRFIYSGQGLPTDRESLLWINIQEIPPKPEQDNVLQIAIRSKLKLFYRPKQIKTSLDEAAHQLQWYQEGKQLKVKNASPLHVTIGVIKDAQGKTYSDLNEDLVAPYQSITVLNNFSGNVKSITYTYINDYGGATTISSVMTK</sequence>
<evidence type="ECO:0000256" key="7">
    <source>
        <dbReference type="ARBA" id="ARBA00023319"/>
    </source>
</evidence>
<evidence type="ECO:0000256" key="2">
    <source>
        <dbReference type="ARBA" id="ARBA00007399"/>
    </source>
</evidence>
<dbReference type="FunFam" id="2.60.40.10:FF:000458">
    <property type="entry name" value="Molecular chaperone FimC"/>
    <property type="match status" value="1"/>
</dbReference>
<dbReference type="SUPFAM" id="SSF49584">
    <property type="entry name" value="Periplasmic chaperone C-domain"/>
    <property type="match status" value="1"/>
</dbReference>
<name>A0A2U3MZQ1_9GAMM</name>
<organism evidence="12 13">
    <name type="scientific">Acinetobacter stercoris</name>
    <dbReference type="NCBI Taxonomy" id="2126983"/>
    <lineage>
        <taxon>Bacteria</taxon>
        <taxon>Pseudomonadati</taxon>
        <taxon>Pseudomonadota</taxon>
        <taxon>Gammaproteobacteria</taxon>
        <taxon>Moraxellales</taxon>
        <taxon>Moraxellaceae</taxon>
        <taxon>Acinetobacter</taxon>
    </lineage>
</organism>
<evidence type="ECO:0000256" key="4">
    <source>
        <dbReference type="ARBA" id="ARBA00022729"/>
    </source>
</evidence>
<dbReference type="EMBL" id="OOGT01000090">
    <property type="protein sequence ID" value="SPL70906.1"/>
    <property type="molecule type" value="Genomic_DNA"/>
</dbReference>
<keyword evidence="4 9" id="KW-0732">Signal</keyword>
<comment type="similarity">
    <text evidence="2 8">Belongs to the periplasmic pilus chaperone family.</text>
</comment>
<dbReference type="Pfam" id="PF00345">
    <property type="entry name" value="PapD_N"/>
    <property type="match status" value="1"/>
</dbReference>
<evidence type="ECO:0000313" key="12">
    <source>
        <dbReference type="EMBL" id="SPL70906.1"/>
    </source>
</evidence>
<dbReference type="InParanoid" id="A0A2U3MZQ1"/>